<name>A0ACC6REZ0_9BURK</name>
<sequence length="41" mass="4363">MLAEKPLIEEDTLEPFLLSETAGAVSRAAPSSTLLDQFEAA</sequence>
<accession>A0ACC6REZ0</accession>
<proteinExistence type="predicted"/>
<reference evidence="1" key="1">
    <citation type="submission" date="2024-01" db="EMBL/GenBank/DDBJ databases">
        <title>The diversity of rhizobia nodulating Mimosa spp. in eleven states of Brazil covering several biomes is determined by host plant, location, and edaphic factors.</title>
        <authorList>
            <person name="Rouws L."/>
            <person name="Barauna A."/>
            <person name="Beukes C."/>
            <person name="De Faria S.M."/>
            <person name="Gross E."/>
            <person name="Dos Reis Junior F.B."/>
            <person name="Simon M."/>
            <person name="Maluk M."/>
            <person name="Odee D.W."/>
            <person name="Kenicer G."/>
            <person name="Young J.P.W."/>
            <person name="Reis V.M."/>
            <person name="Zilli J."/>
            <person name="James E.K."/>
        </authorList>
    </citation>
    <scope>NUCLEOTIDE SEQUENCE</scope>
    <source>
        <strain evidence="1">JPY452</strain>
    </source>
</reference>
<comment type="caution">
    <text evidence="1">The sequence shown here is derived from an EMBL/GenBank/DDBJ whole genome shotgun (WGS) entry which is preliminary data.</text>
</comment>
<dbReference type="EMBL" id="JAYMRU010000005">
    <property type="protein sequence ID" value="MEM5400239.1"/>
    <property type="molecule type" value="Genomic_DNA"/>
</dbReference>
<keyword evidence="2" id="KW-1185">Reference proteome</keyword>
<dbReference type="Proteomes" id="UP001392318">
    <property type="component" value="Unassembled WGS sequence"/>
</dbReference>
<evidence type="ECO:0000313" key="2">
    <source>
        <dbReference type="Proteomes" id="UP001392318"/>
    </source>
</evidence>
<gene>
    <name evidence="1" type="ORF">VSR83_09090</name>
</gene>
<organism evidence="1 2">
    <name type="scientific">Paraburkholderia unamae</name>
    <dbReference type="NCBI Taxonomy" id="219649"/>
    <lineage>
        <taxon>Bacteria</taxon>
        <taxon>Pseudomonadati</taxon>
        <taxon>Pseudomonadota</taxon>
        <taxon>Betaproteobacteria</taxon>
        <taxon>Burkholderiales</taxon>
        <taxon>Burkholderiaceae</taxon>
        <taxon>Paraburkholderia</taxon>
    </lineage>
</organism>
<protein>
    <submittedName>
        <fullName evidence="1">Uncharacterized protein</fullName>
    </submittedName>
</protein>
<evidence type="ECO:0000313" key="1">
    <source>
        <dbReference type="EMBL" id="MEM5400239.1"/>
    </source>
</evidence>